<feature type="region of interest" description="Disordered" evidence="6">
    <location>
        <begin position="472"/>
        <end position="502"/>
    </location>
</feature>
<keyword evidence="4" id="KW-0804">Transcription</keyword>
<feature type="region of interest" description="Disordered" evidence="6">
    <location>
        <begin position="1071"/>
        <end position="1099"/>
    </location>
</feature>
<comment type="subcellular location">
    <subcellularLocation>
        <location evidence="1">Nucleus</location>
    </subcellularLocation>
</comment>
<feature type="region of interest" description="Disordered" evidence="6">
    <location>
        <begin position="687"/>
        <end position="711"/>
    </location>
</feature>
<keyword evidence="10" id="KW-1185">Reference proteome</keyword>
<comment type="caution">
    <text evidence="9">The sequence shown here is derived from an EMBL/GenBank/DDBJ whole genome shotgun (WGS) entry which is preliminary data.</text>
</comment>
<protein>
    <submittedName>
        <fullName evidence="9">Ap2 domain transcription factor ap2viia-1</fullName>
    </submittedName>
</protein>
<dbReference type="Pfam" id="PF14733">
    <property type="entry name" value="ACDC"/>
    <property type="match status" value="1"/>
</dbReference>
<sequence>METYTAEAPSLSKLPADGSSLEGSRRISDVQDSDIHRKNSSGQGPPVGVFVPDDASTTTSARCAEGGGAYSPVSQHASAQAALQSFLLSMDMKSLSQSHGEEETSTEDGEGQNDVRRGESSQEDKAHASGPGVDHLNGVERGHEPAGETAISLVDPWLLYACDKVVGTTLPDTALQLLPDGTTVPGARLDRGAAVSMQKTNEHRVDDNSEASDAPSHRPKDPRTTAASNDIHDAYGEEVTQLGSSHLSAPAPLGRVLEDLTALIGSEPPRTRESSAQLGLTGRGDASRNLNAAETENKESKVAVGGVDSRCPSDSQKHLPDYKWTGGENQGGVQRCLFTSPSLSSEELCFLNSANLSASTASPRANFCSPLRSGSGISSEAANGSSSEISNVSGYESSGSDSPSLPKLCVTSKSSAPTSPSTACVSPVHTGDVKAAGLGIQCAGGFCEEGRSLEEDRGLLFREDGSKGIFLSAGSKTEEEPSPAGALAKASSSESLQQKKSDGVDYNALHRALPKVTGVRFQAQRNRFVAEWYEQGRTRMAYFPVKLHGFERARNLAIRCREEVLQLKNAKRNSNADCRAPSRRPSGYRTGDWDTPSWKRRRVAVSLKPEVACDHHYEGHGEIPRFSLCCADFPDSWSKPSRTSCGDDALGVQCTHGPGCGDDLQWSVEKSSEENVVNQGFHVRTLLEQQKERQRRGSFRTDKDGTRPEKTGKFIVQKLLRKAMGDKGVDTGRLRSGDLRYGTLGKETTESAAEETSLPTASGCLSARGLSSHTYLSNSGIDDQTTAEVLRCCAQACSAEPPYAGKSLGKAGEGPIRSEGRDAFCHSSYAPSLRTSWSDGNVSSRQKLLSLLLTGSSTSRPQHQQLTTMSAVGKVLSCLQRVLAAPSCCGDVAVSVPDHQDEETQGRDSALSGVVRSILSECEYSSDAAVRLLGNACPTCRCPAVRSDTVRPPQPGVGIPEDERLLLMKAAVSVILDDLLTKCVPGLVSGEGLRANSELATSELRHSVMTSVVLQAWRAVQEAKRMDQLQPLLTVCRQAIVKGQLPSEWSSEQQRTFLDNLVWTARNEEVASTAGHHDSPGGEFKRDDESERGEFLPCGFSARPTAVPVQQWRRRGPGSRLVLAEDRRVCRPEET</sequence>
<dbReference type="RefSeq" id="XP_067921648.1">
    <property type="nucleotide sequence ID" value="XM_068066377.1"/>
</dbReference>
<feature type="compositionally biased region" description="Low complexity" evidence="6">
    <location>
        <begin position="390"/>
        <end position="426"/>
    </location>
</feature>
<evidence type="ECO:0000256" key="2">
    <source>
        <dbReference type="ARBA" id="ARBA00023015"/>
    </source>
</evidence>
<feature type="domain" description="AP2/ERF" evidence="7">
    <location>
        <begin position="514"/>
        <end position="564"/>
    </location>
</feature>
<reference evidence="9 10" key="1">
    <citation type="journal article" date="2017" name="Int. J. Parasitol.">
        <title>The genome of the protozoan parasite Cystoisospora suis and a reverse vaccinology approach to identify vaccine candidates.</title>
        <authorList>
            <person name="Palmieri N."/>
            <person name="Shrestha A."/>
            <person name="Ruttkowski B."/>
            <person name="Beck T."/>
            <person name="Vogl C."/>
            <person name="Tomley F."/>
            <person name="Blake D.P."/>
            <person name="Joachim A."/>
        </authorList>
    </citation>
    <scope>NUCLEOTIDE SEQUENCE [LARGE SCALE GENOMIC DNA]</scope>
    <source>
        <strain evidence="9 10">Wien I</strain>
    </source>
</reference>
<accession>A0A2C6KV98</accession>
<organism evidence="9 10">
    <name type="scientific">Cystoisospora suis</name>
    <dbReference type="NCBI Taxonomy" id="483139"/>
    <lineage>
        <taxon>Eukaryota</taxon>
        <taxon>Sar</taxon>
        <taxon>Alveolata</taxon>
        <taxon>Apicomplexa</taxon>
        <taxon>Conoidasida</taxon>
        <taxon>Coccidia</taxon>
        <taxon>Eucoccidiorida</taxon>
        <taxon>Eimeriorina</taxon>
        <taxon>Sarcocystidae</taxon>
        <taxon>Cystoisospora</taxon>
    </lineage>
</organism>
<name>A0A2C6KV98_9APIC</name>
<feature type="compositionally biased region" description="Basic and acidic residues" evidence="6">
    <location>
        <begin position="113"/>
        <end position="127"/>
    </location>
</feature>
<dbReference type="GeneID" id="94429588"/>
<evidence type="ECO:0000256" key="4">
    <source>
        <dbReference type="ARBA" id="ARBA00023163"/>
    </source>
</evidence>
<evidence type="ECO:0000256" key="3">
    <source>
        <dbReference type="ARBA" id="ARBA00023125"/>
    </source>
</evidence>
<keyword evidence="5" id="KW-0539">Nucleus</keyword>
<dbReference type="GO" id="GO:0003700">
    <property type="term" value="F:DNA-binding transcription factor activity"/>
    <property type="evidence" value="ECO:0007669"/>
    <property type="project" value="InterPro"/>
</dbReference>
<feature type="domain" description="AP2-coincident C-terminal" evidence="8">
    <location>
        <begin position="962"/>
        <end position="1061"/>
    </location>
</feature>
<proteinExistence type="predicted"/>
<keyword evidence="2" id="KW-0805">Transcription regulation</keyword>
<evidence type="ECO:0000256" key="6">
    <source>
        <dbReference type="SAM" id="MobiDB-lite"/>
    </source>
</evidence>
<feature type="compositionally biased region" description="Basic and acidic residues" evidence="6">
    <location>
        <begin position="1075"/>
        <end position="1094"/>
    </location>
</feature>
<dbReference type="InterPro" id="IPR028078">
    <property type="entry name" value="ACDC"/>
</dbReference>
<feature type="compositionally biased region" description="Basic and acidic residues" evidence="6">
    <location>
        <begin position="23"/>
        <end position="37"/>
    </location>
</feature>
<keyword evidence="3" id="KW-0238">DNA-binding</keyword>
<evidence type="ECO:0000313" key="9">
    <source>
        <dbReference type="EMBL" id="PHJ19956.1"/>
    </source>
</evidence>
<dbReference type="Proteomes" id="UP000221165">
    <property type="component" value="Unassembled WGS sequence"/>
</dbReference>
<dbReference type="GO" id="GO:0005634">
    <property type="term" value="C:nucleus"/>
    <property type="evidence" value="ECO:0007669"/>
    <property type="project" value="UniProtKB-SubCell"/>
</dbReference>
<dbReference type="OrthoDB" id="330210at2759"/>
<evidence type="ECO:0000259" key="8">
    <source>
        <dbReference type="Pfam" id="PF14733"/>
    </source>
</evidence>
<dbReference type="AlphaFoldDB" id="A0A2C6KV98"/>
<dbReference type="Gene3D" id="1.20.5.2050">
    <property type="match status" value="1"/>
</dbReference>
<evidence type="ECO:0000259" key="7">
    <source>
        <dbReference type="Pfam" id="PF00847"/>
    </source>
</evidence>
<evidence type="ECO:0000313" key="10">
    <source>
        <dbReference type="Proteomes" id="UP000221165"/>
    </source>
</evidence>
<dbReference type="GO" id="GO:0003677">
    <property type="term" value="F:DNA binding"/>
    <property type="evidence" value="ECO:0007669"/>
    <property type="project" value="UniProtKB-KW"/>
</dbReference>
<dbReference type="VEuPathDB" id="ToxoDB:CSUI_006213"/>
<feature type="compositionally biased region" description="Polar residues" evidence="6">
    <location>
        <begin position="378"/>
        <end position="389"/>
    </location>
</feature>
<evidence type="ECO:0000256" key="1">
    <source>
        <dbReference type="ARBA" id="ARBA00004123"/>
    </source>
</evidence>
<dbReference type="InterPro" id="IPR001471">
    <property type="entry name" value="AP2/ERF_dom"/>
</dbReference>
<feature type="region of interest" description="Disordered" evidence="6">
    <location>
        <begin position="196"/>
        <end position="228"/>
    </location>
</feature>
<feature type="region of interest" description="Disordered" evidence="6">
    <location>
        <begin position="93"/>
        <end position="143"/>
    </location>
</feature>
<feature type="region of interest" description="Disordered" evidence="6">
    <location>
        <begin position="265"/>
        <end position="315"/>
    </location>
</feature>
<gene>
    <name evidence="9" type="ORF">CSUI_006213</name>
</gene>
<feature type="compositionally biased region" description="Basic and acidic residues" evidence="6">
    <location>
        <begin position="699"/>
        <end position="711"/>
    </location>
</feature>
<dbReference type="Pfam" id="PF00847">
    <property type="entry name" value="AP2"/>
    <property type="match status" value="1"/>
</dbReference>
<dbReference type="EMBL" id="MIGC01003101">
    <property type="protein sequence ID" value="PHJ19956.1"/>
    <property type="molecule type" value="Genomic_DNA"/>
</dbReference>
<evidence type="ECO:0000256" key="5">
    <source>
        <dbReference type="ARBA" id="ARBA00023242"/>
    </source>
</evidence>
<feature type="region of interest" description="Disordered" evidence="6">
    <location>
        <begin position="1"/>
        <end position="73"/>
    </location>
</feature>
<feature type="region of interest" description="Disordered" evidence="6">
    <location>
        <begin position="378"/>
        <end position="426"/>
    </location>
</feature>